<proteinExistence type="predicted"/>
<sequence>MPEYSRCMCAAITCSAGTKRRPSERASSRGNTFGTFTRANRRSPVSGSLTIAARLSARLEMYGNGWAGSTASGVSTGKIRRSKSWVSS</sequence>
<feature type="region of interest" description="Disordered" evidence="1">
    <location>
        <begin position="18"/>
        <end position="39"/>
    </location>
</feature>
<protein>
    <submittedName>
        <fullName evidence="2">Unannotated protein</fullName>
    </submittedName>
</protein>
<dbReference type="EMBL" id="CAEZSR010000058">
    <property type="protein sequence ID" value="CAB4560456.1"/>
    <property type="molecule type" value="Genomic_DNA"/>
</dbReference>
<evidence type="ECO:0000313" key="2">
    <source>
        <dbReference type="EMBL" id="CAB4560456.1"/>
    </source>
</evidence>
<reference evidence="2" key="1">
    <citation type="submission" date="2020-05" db="EMBL/GenBank/DDBJ databases">
        <authorList>
            <person name="Chiriac C."/>
            <person name="Salcher M."/>
            <person name="Ghai R."/>
            <person name="Kavagutti S V."/>
        </authorList>
    </citation>
    <scope>NUCLEOTIDE SEQUENCE</scope>
</reference>
<feature type="region of interest" description="Disordered" evidence="1">
    <location>
        <begin position="67"/>
        <end position="88"/>
    </location>
</feature>
<gene>
    <name evidence="2" type="ORF">UFOPK1493_01748</name>
</gene>
<feature type="compositionally biased region" description="Polar residues" evidence="1">
    <location>
        <begin position="28"/>
        <end position="39"/>
    </location>
</feature>
<organism evidence="2">
    <name type="scientific">freshwater metagenome</name>
    <dbReference type="NCBI Taxonomy" id="449393"/>
    <lineage>
        <taxon>unclassified sequences</taxon>
        <taxon>metagenomes</taxon>
        <taxon>ecological metagenomes</taxon>
    </lineage>
</organism>
<name>A0A6J6DAY3_9ZZZZ</name>
<evidence type="ECO:0000256" key="1">
    <source>
        <dbReference type="SAM" id="MobiDB-lite"/>
    </source>
</evidence>
<accession>A0A6J6DAY3</accession>
<feature type="compositionally biased region" description="Basic residues" evidence="1">
    <location>
        <begin position="78"/>
        <end position="88"/>
    </location>
</feature>
<dbReference type="AlphaFoldDB" id="A0A6J6DAY3"/>